<dbReference type="Pfam" id="PF01713">
    <property type="entry name" value="Smr"/>
    <property type="match status" value="1"/>
</dbReference>
<dbReference type="RefSeq" id="WP_189534479.1">
    <property type="nucleotide sequence ID" value="NZ_BMYX01000013.1"/>
</dbReference>
<accession>A0A918UAW1</accession>
<feature type="compositionally biased region" description="Pro residues" evidence="1">
    <location>
        <begin position="20"/>
        <end position="32"/>
    </location>
</feature>
<keyword evidence="4" id="KW-1185">Reference proteome</keyword>
<evidence type="ECO:0000313" key="4">
    <source>
        <dbReference type="Proteomes" id="UP000645257"/>
    </source>
</evidence>
<comment type="caution">
    <text evidence="3">The sequence shown here is derived from an EMBL/GenBank/DDBJ whole genome shotgun (WGS) entry which is preliminary data.</text>
</comment>
<dbReference type="EMBL" id="BMYX01000013">
    <property type="protein sequence ID" value="GGY19151.1"/>
    <property type="molecule type" value="Genomic_DNA"/>
</dbReference>
<feature type="region of interest" description="Disordered" evidence="1">
    <location>
        <begin position="1"/>
        <end position="68"/>
    </location>
</feature>
<name>A0A918UAW1_9NEIS</name>
<protein>
    <recommendedName>
        <fullName evidence="2">Smr domain-containing protein</fullName>
    </recommendedName>
</protein>
<evidence type="ECO:0000256" key="1">
    <source>
        <dbReference type="SAM" id="MobiDB-lite"/>
    </source>
</evidence>
<dbReference type="SMART" id="SM00463">
    <property type="entry name" value="SMR"/>
    <property type="match status" value="1"/>
</dbReference>
<reference evidence="3" key="2">
    <citation type="submission" date="2020-09" db="EMBL/GenBank/DDBJ databases">
        <authorList>
            <person name="Sun Q."/>
            <person name="Kim S."/>
        </authorList>
    </citation>
    <scope>NUCLEOTIDE SEQUENCE</scope>
    <source>
        <strain evidence="3">KCTC 32182</strain>
    </source>
</reference>
<proteinExistence type="predicted"/>
<feature type="domain" description="Smr" evidence="2">
    <location>
        <begin position="119"/>
        <end position="198"/>
    </location>
</feature>
<gene>
    <name evidence="3" type="ORF">GCM10011289_23270</name>
</gene>
<dbReference type="InterPro" id="IPR002625">
    <property type="entry name" value="Smr_dom"/>
</dbReference>
<feature type="compositionally biased region" description="Basic residues" evidence="1">
    <location>
        <begin position="51"/>
        <end position="62"/>
    </location>
</feature>
<sequence length="215" mass="23851">MKDFKSALKAVKPRIRPDEPAAPAPRPAPEPDFPALFADAVPLKDDGRYHAPPRHPSPRPRTRGQQEAQMTPALELELMRQLVGWFEPREADRQFVRGGVNSGILKRLRGNHWPCSGQLDLHGCDRFQAQEVLTVFLHRARRRGNCVRIIHGKGFGSGGEPVLKPVVRAWLRHHPDVLAFCEADDSAGGSGALLVLLKRMTPSESGAEGLDPTRY</sequence>
<dbReference type="PANTHER" id="PTHR35562:SF2">
    <property type="entry name" value="DNA ENDONUCLEASE SMRA-RELATED"/>
    <property type="match status" value="1"/>
</dbReference>
<dbReference type="PANTHER" id="PTHR35562">
    <property type="entry name" value="DNA ENDONUCLEASE SMRA-RELATED"/>
    <property type="match status" value="1"/>
</dbReference>
<dbReference type="Gene3D" id="3.30.1370.110">
    <property type="match status" value="1"/>
</dbReference>
<organism evidence="3 4">
    <name type="scientific">Paludibacterium paludis</name>
    <dbReference type="NCBI Taxonomy" id="1225769"/>
    <lineage>
        <taxon>Bacteria</taxon>
        <taxon>Pseudomonadati</taxon>
        <taxon>Pseudomonadota</taxon>
        <taxon>Betaproteobacteria</taxon>
        <taxon>Neisseriales</taxon>
        <taxon>Chromobacteriaceae</taxon>
        <taxon>Paludibacterium</taxon>
    </lineage>
</organism>
<reference evidence="3" key="1">
    <citation type="journal article" date="2014" name="Int. J. Syst. Evol. Microbiol.">
        <title>Complete genome sequence of Corynebacterium casei LMG S-19264T (=DSM 44701T), isolated from a smear-ripened cheese.</title>
        <authorList>
            <consortium name="US DOE Joint Genome Institute (JGI-PGF)"/>
            <person name="Walter F."/>
            <person name="Albersmeier A."/>
            <person name="Kalinowski J."/>
            <person name="Ruckert C."/>
        </authorList>
    </citation>
    <scope>NUCLEOTIDE SEQUENCE</scope>
    <source>
        <strain evidence="3">KCTC 32182</strain>
    </source>
</reference>
<dbReference type="SUPFAM" id="SSF160443">
    <property type="entry name" value="SMR domain-like"/>
    <property type="match status" value="1"/>
</dbReference>
<evidence type="ECO:0000259" key="2">
    <source>
        <dbReference type="PROSITE" id="PS50828"/>
    </source>
</evidence>
<dbReference type="Proteomes" id="UP000645257">
    <property type="component" value="Unassembled WGS sequence"/>
</dbReference>
<dbReference type="InterPro" id="IPR036063">
    <property type="entry name" value="Smr_dom_sf"/>
</dbReference>
<dbReference type="PROSITE" id="PS50828">
    <property type="entry name" value="SMR"/>
    <property type="match status" value="1"/>
</dbReference>
<evidence type="ECO:0000313" key="3">
    <source>
        <dbReference type="EMBL" id="GGY19151.1"/>
    </source>
</evidence>
<dbReference type="AlphaFoldDB" id="A0A918UAW1"/>